<evidence type="ECO:0000313" key="4">
    <source>
        <dbReference type="EMBL" id="PNT71928.1"/>
    </source>
</evidence>
<dbReference type="Pfam" id="PF22099">
    <property type="entry name" value="MRS2-like"/>
    <property type="match status" value="1"/>
</dbReference>
<keyword evidence="2" id="KW-0813">Transport</keyword>
<keyword evidence="2" id="KW-0472">Membrane</keyword>
<dbReference type="EnsemblPlants" id="PNT71928">
    <property type="protein sequence ID" value="PNT71928"/>
    <property type="gene ID" value="BRADI_2g37547v3"/>
</dbReference>
<accession>A0A2K2DCC6</accession>
<dbReference type="GO" id="GO:0016020">
    <property type="term" value="C:membrane"/>
    <property type="evidence" value="ECO:0007669"/>
    <property type="project" value="UniProtKB-SubCell"/>
</dbReference>
<keyword evidence="2" id="KW-0406">Ion transport</keyword>
<reference evidence="4 5" key="1">
    <citation type="journal article" date="2010" name="Nature">
        <title>Genome sequencing and analysis of the model grass Brachypodium distachyon.</title>
        <authorList>
            <consortium name="International Brachypodium Initiative"/>
        </authorList>
    </citation>
    <scope>NUCLEOTIDE SEQUENCE [LARGE SCALE GENOMIC DNA]</scope>
    <source>
        <strain evidence="4">Bd21</strain>
        <strain evidence="5">cv. Bd21</strain>
    </source>
</reference>
<dbReference type="Gramene" id="PNT71928">
    <property type="protein sequence ID" value="PNT71928"/>
    <property type="gene ID" value="BRADI_2g37547v3"/>
</dbReference>
<organism evidence="4">
    <name type="scientific">Brachypodium distachyon</name>
    <name type="common">Purple false brome</name>
    <name type="synonym">Trachynia distachya</name>
    <dbReference type="NCBI Taxonomy" id="15368"/>
    <lineage>
        <taxon>Eukaryota</taxon>
        <taxon>Viridiplantae</taxon>
        <taxon>Streptophyta</taxon>
        <taxon>Embryophyta</taxon>
        <taxon>Tracheophyta</taxon>
        <taxon>Spermatophyta</taxon>
        <taxon>Magnoliopsida</taxon>
        <taxon>Liliopsida</taxon>
        <taxon>Poales</taxon>
        <taxon>Poaceae</taxon>
        <taxon>BOP clade</taxon>
        <taxon>Pooideae</taxon>
        <taxon>Stipodae</taxon>
        <taxon>Brachypodieae</taxon>
        <taxon>Brachypodium</taxon>
    </lineage>
</organism>
<dbReference type="PANTHER" id="PTHR13890">
    <property type="entry name" value="RNA SPLICING PROTEIN MRS2, MITOCHONDRIAL"/>
    <property type="match status" value="1"/>
</dbReference>
<dbReference type="CDD" id="cd12823">
    <property type="entry name" value="Mrs2_Mfm1p-like"/>
    <property type="match status" value="1"/>
</dbReference>
<feature type="transmembrane region" description="Helical" evidence="2">
    <location>
        <begin position="267"/>
        <end position="291"/>
    </location>
</feature>
<keyword evidence="3" id="KW-0175">Coiled coil</keyword>
<dbReference type="ExpressionAtlas" id="A0A2K2DCC6">
    <property type="expression patterns" value="baseline and differential"/>
</dbReference>
<keyword evidence="2" id="KW-0812">Transmembrane</keyword>
<evidence type="ECO:0000256" key="1">
    <source>
        <dbReference type="ARBA" id="ARBA00007535"/>
    </source>
</evidence>
<evidence type="ECO:0000313" key="6">
    <source>
        <dbReference type="Proteomes" id="UP000008810"/>
    </source>
</evidence>
<dbReference type="InterPro" id="IPR039204">
    <property type="entry name" value="MRS2-like"/>
</dbReference>
<reference evidence="5" key="3">
    <citation type="submission" date="2018-08" db="UniProtKB">
        <authorList>
            <consortium name="EnsemblPlants"/>
        </authorList>
    </citation>
    <scope>IDENTIFICATION</scope>
    <source>
        <strain evidence="5">cv. Bd21</strain>
    </source>
</reference>
<protein>
    <recommendedName>
        <fullName evidence="2">Magnesium transporter</fullName>
    </recommendedName>
</protein>
<feature type="transmembrane region" description="Helical" evidence="2">
    <location>
        <begin position="311"/>
        <end position="329"/>
    </location>
</feature>
<dbReference type="AlphaFoldDB" id="A0A2K2DCC6"/>
<sequence length="335" mass="36844">MEGGGGRSGVVVDIDAAVDDDGGSRTRPWVRVDAETGESEEMELSKQAVMRRMGVPARDLRALDPLLGYTASILARGYAIVCNLEQIRCIISSEEALVMRVQGDQGDDDAAARYADELKRRLAAGRHAAAGMPFELIAFGVALECISSVFKSETADIEIEAYPALDELAKKVSTLNLERARRLKSRLAALTKRVQRIRDEIEQLMDDDDDMADCYLTNKMRMDGSILGLNEGLERTGNNNGLFGRSSSAPLTTTVFPKKKDVLRNQLLKFELLLGSAGFVVGMFGVVPGVFGMDFEGVTLYKVPHAFEETIGITGACSLLMFGCFMWYLKRRLFF</sequence>
<dbReference type="GO" id="GO:0015693">
    <property type="term" value="P:magnesium ion transport"/>
    <property type="evidence" value="ECO:0000318"/>
    <property type="project" value="GO_Central"/>
</dbReference>
<dbReference type="PANTHER" id="PTHR13890:SF10">
    <property type="entry name" value="MAGNESIUM TRANSPORTER MRS2-C"/>
    <property type="match status" value="1"/>
</dbReference>
<dbReference type="OrthoDB" id="10251508at2759"/>
<comment type="subcellular location">
    <subcellularLocation>
        <location evidence="2">Membrane</location>
        <topology evidence="2">Multi-pass membrane protein</topology>
    </subcellularLocation>
</comment>
<reference evidence="4" key="2">
    <citation type="submission" date="2017-06" db="EMBL/GenBank/DDBJ databases">
        <title>WGS assembly of Brachypodium distachyon.</title>
        <authorList>
            <consortium name="The International Brachypodium Initiative"/>
            <person name="Lucas S."/>
            <person name="Harmon-Smith M."/>
            <person name="Lail K."/>
            <person name="Tice H."/>
            <person name="Grimwood J."/>
            <person name="Bruce D."/>
            <person name="Barry K."/>
            <person name="Shu S."/>
            <person name="Lindquist E."/>
            <person name="Wang M."/>
            <person name="Pitluck S."/>
            <person name="Vogel J.P."/>
            <person name="Garvin D.F."/>
            <person name="Mockler T.C."/>
            <person name="Schmutz J."/>
            <person name="Rokhsar D."/>
            <person name="Bevan M.W."/>
        </authorList>
    </citation>
    <scope>NUCLEOTIDE SEQUENCE</scope>
    <source>
        <strain evidence="4">Bd21</strain>
    </source>
</reference>
<keyword evidence="6" id="KW-1185">Reference proteome</keyword>
<dbReference type="Proteomes" id="UP000008810">
    <property type="component" value="Chromosome 2"/>
</dbReference>
<gene>
    <name evidence="5" type="primary">LOC100825297</name>
    <name evidence="4" type="ORF">BRADI_2g37547v3</name>
</gene>
<name>A0A2K2DCC6_BRADI</name>
<feature type="coiled-coil region" evidence="3">
    <location>
        <begin position="180"/>
        <end position="207"/>
    </location>
</feature>
<keyword evidence="2" id="KW-0460">Magnesium</keyword>
<evidence type="ECO:0000256" key="3">
    <source>
        <dbReference type="SAM" id="Coils"/>
    </source>
</evidence>
<dbReference type="Gene3D" id="1.20.58.340">
    <property type="entry name" value="Magnesium transport protein CorA, transmembrane region"/>
    <property type="match status" value="1"/>
</dbReference>
<dbReference type="GO" id="GO:0015095">
    <property type="term" value="F:magnesium ion transmembrane transporter activity"/>
    <property type="evidence" value="ECO:0000318"/>
    <property type="project" value="GO_Central"/>
</dbReference>
<dbReference type="EMBL" id="CM000881">
    <property type="protein sequence ID" value="PNT71928.1"/>
    <property type="molecule type" value="Genomic_DNA"/>
</dbReference>
<comment type="function">
    <text evidence="2">Magnesium transporter that may mediate the influx of magnesium.</text>
</comment>
<evidence type="ECO:0000313" key="5">
    <source>
        <dbReference type="EnsemblPlants" id="PNT71928"/>
    </source>
</evidence>
<dbReference type="Gene3D" id="2.40.128.330">
    <property type="match status" value="1"/>
</dbReference>
<dbReference type="GeneID" id="100825297"/>
<comment type="similarity">
    <text evidence="1 2">Belongs to the CorA metal ion transporter (MIT) (TC 1.A.35.5) family.</text>
</comment>
<dbReference type="RefSeq" id="XP_024316028.1">
    <property type="nucleotide sequence ID" value="XM_024460260.1"/>
</dbReference>
<keyword evidence="2" id="KW-1133">Transmembrane helix</keyword>
<evidence type="ECO:0000256" key="2">
    <source>
        <dbReference type="RuleBase" id="RU366041"/>
    </source>
</evidence>
<proteinExistence type="inferred from homology"/>